<evidence type="ECO:0000313" key="5">
    <source>
        <dbReference type="Proteomes" id="UP000005426"/>
    </source>
</evidence>
<feature type="compositionally biased region" description="Polar residues" evidence="3">
    <location>
        <begin position="54"/>
        <end position="71"/>
    </location>
</feature>
<dbReference type="GO" id="GO:0005634">
    <property type="term" value="C:nucleus"/>
    <property type="evidence" value="ECO:0007669"/>
    <property type="project" value="UniProtKB-SubCell"/>
</dbReference>
<dbReference type="PANTHER" id="PTHR37534:SF17">
    <property type="entry name" value="ZN(2)-C6 FUNGAL-TYPE DOMAIN-CONTAINING PROTEIN"/>
    <property type="match status" value="1"/>
</dbReference>
<protein>
    <recommendedName>
        <fullName evidence="6">BZIP domain-containing protein</fullName>
    </recommendedName>
</protein>
<dbReference type="AlphaFoldDB" id="G9NTX5"/>
<feature type="compositionally biased region" description="Basic residues" evidence="3">
    <location>
        <begin position="79"/>
        <end position="92"/>
    </location>
</feature>
<comment type="subcellular location">
    <subcellularLocation>
        <location evidence="1">Nucleus</location>
    </subcellularLocation>
</comment>
<dbReference type="eggNOG" id="ENOG502SKTW">
    <property type="taxonomic scope" value="Eukaryota"/>
</dbReference>
<dbReference type="InterPro" id="IPR046347">
    <property type="entry name" value="bZIP_sf"/>
</dbReference>
<evidence type="ECO:0008006" key="6">
    <source>
        <dbReference type="Google" id="ProtNLM"/>
    </source>
</evidence>
<dbReference type="SUPFAM" id="SSF57959">
    <property type="entry name" value="Leucine zipper domain"/>
    <property type="match status" value="1"/>
</dbReference>
<keyword evidence="2" id="KW-0539">Nucleus</keyword>
<dbReference type="EMBL" id="ABDG02000023">
    <property type="protein sequence ID" value="EHK46162.1"/>
    <property type="molecule type" value="Genomic_DNA"/>
</dbReference>
<feature type="compositionally biased region" description="Basic and acidic residues" evidence="3">
    <location>
        <begin position="11"/>
        <end position="31"/>
    </location>
</feature>
<evidence type="ECO:0000313" key="4">
    <source>
        <dbReference type="EMBL" id="EHK46162.1"/>
    </source>
</evidence>
<feature type="region of interest" description="Disordered" evidence="3">
    <location>
        <begin position="1"/>
        <end position="92"/>
    </location>
</feature>
<feature type="compositionally biased region" description="Polar residues" evidence="3">
    <location>
        <begin position="1"/>
        <end position="10"/>
    </location>
</feature>
<comment type="caution">
    <text evidence="4">The sequence shown here is derived from an EMBL/GenBank/DDBJ whole genome shotgun (WGS) entry which is preliminary data.</text>
</comment>
<name>G9NTX5_HYPAI</name>
<accession>G9NTX5</accession>
<evidence type="ECO:0000256" key="3">
    <source>
        <dbReference type="SAM" id="MobiDB-lite"/>
    </source>
</evidence>
<gene>
    <name evidence="4" type="ORF">TRIATDRAFT_318232</name>
</gene>
<evidence type="ECO:0000256" key="1">
    <source>
        <dbReference type="ARBA" id="ARBA00004123"/>
    </source>
</evidence>
<dbReference type="Proteomes" id="UP000005426">
    <property type="component" value="Unassembled WGS sequence"/>
</dbReference>
<dbReference type="Pfam" id="PF11951">
    <property type="entry name" value="Fungal_trans_2"/>
    <property type="match status" value="2"/>
</dbReference>
<dbReference type="STRING" id="452589.G9NTX5"/>
<proteinExistence type="predicted"/>
<reference evidence="4 5" key="1">
    <citation type="journal article" date="2011" name="Genome Biol.">
        <title>Comparative genome sequence analysis underscores mycoparasitism as the ancestral life style of Trichoderma.</title>
        <authorList>
            <person name="Kubicek C.P."/>
            <person name="Herrera-Estrella A."/>
            <person name="Seidl-Seiboth V."/>
            <person name="Martinez D.A."/>
            <person name="Druzhinina I.S."/>
            <person name="Thon M."/>
            <person name="Zeilinger S."/>
            <person name="Casas-Flores S."/>
            <person name="Horwitz B.A."/>
            <person name="Mukherjee P.K."/>
            <person name="Mukherjee M."/>
            <person name="Kredics L."/>
            <person name="Alcaraz L.D."/>
            <person name="Aerts A."/>
            <person name="Antal Z."/>
            <person name="Atanasova L."/>
            <person name="Cervantes-Badillo M.G."/>
            <person name="Challacombe J."/>
            <person name="Chertkov O."/>
            <person name="McCluskey K."/>
            <person name="Coulpier F."/>
            <person name="Deshpande N."/>
            <person name="von Doehren H."/>
            <person name="Ebbole D.J."/>
            <person name="Esquivel-Naranjo E.U."/>
            <person name="Fekete E."/>
            <person name="Flipphi M."/>
            <person name="Glaser F."/>
            <person name="Gomez-Rodriguez E.Y."/>
            <person name="Gruber S."/>
            <person name="Han C."/>
            <person name="Henrissat B."/>
            <person name="Hermosa R."/>
            <person name="Hernandez-Onate M."/>
            <person name="Karaffa L."/>
            <person name="Kosti I."/>
            <person name="Le Crom S."/>
            <person name="Lindquist E."/>
            <person name="Lucas S."/>
            <person name="Luebeck M."/>
            <person name="Luebeck P.S."/>
            <person name="Margeot A."/>
            <person name="Metz B."/>
            <person name="Misra M."/>
            <person name="Nevalainen H."/>
            <person name="Omann M."/>
            <person name="Packer N."/>
            <person name="Perrone G."/>
            <person name="Uresti-Rivera E.E."/>
            <person name="Salamov A."/>
            <person name="Schmoll M."/>
            <person name="Seiboth B."/>
            <person name="Shapiro H."/>
            <person name="Sukno S."/>
            <person name="Tamayo-Ramos J.A."/>
            <person name="Tisch D."/>
            <person name="Wiest A."/>
            <person name="Wilkinson H.H."/>
            <person name="Zhang M."/>
            <person name="Coutinho P.M."/>
            <person name="Kenerley C.M."/>
            <person name="Monte E."/>
            <person name="Baker S.E."/>
            <person name="Grigoriev I.V."/>
        </authorList>
    </citation>
    <scope>NUCLEOTIDE SEQUENCE [LARGE SCALE GENOMIC DNA]</scope>
    <source>
        <strain evidence="5">ATCC 20476 / IMI 206040</strain>
    </source>
</reference>
<dbReference type="PANTHER" id="PTHR37534">
    <property type="entry name" value="TRANSCRIPTIONAL ACTIVATOR PROTEIN UGA3"/>
    <property type="match status" value="1"/>
</dbReference>
<dbReference type="OrthoDB" id="5386330at2759"/>
<dbReference type="Gene3D" id="1.20.5.170">
    <property type="match status" value="1"/>
</dbReference>
<dbReference type="GO" id="GO:0045944">
    <property type="term" value="P:positive regulation of transcription by RNA polymerase II"/>
    <property type="evidence" value="ECO:0007669"/>
    <property type="project" value="TreeGrafter"/>
</dbReference>
<dbReference type="CDD" id="cd14688">
    <property type="entry name" value="bZIP_YAP"/>
    <property type="match status" value="1"/>
</dbReference>
<organism evidence="4 5">
    <name type="scientific">Hypocrea atroviridis (strain ATCC 20476 / IMI 206040)</name>
    <name type="common">Trichoderma atroviride</name>
    <dbReference type="NCBI Taxonomy" id="452589"/>
    <lineage>
        <taxon>Eukaryota</taxon>
        <taxon>Fungi</taxon>
        <taxon>Dikarya</taxon>
        <taxon>Ascomycota</taxon>
        <taxon>Pezizomycotina</taxon>
        <taxon>Sordariomycetes</taxon>
        <taxon>Hypocreomycetidae</taxon>
        <taxon>Hypocreales</taxon>
        <taxon>Hypocreaceae</taxon>
        <taxon>Trichoderma</taxon>
    </lineage>
</organism>
<dbReference type="GO" id="GO:0000976">
    <property type="term" value="F:transcription cis-regulatory region binding"/>
    <property type="evidence" value="ECO:0007669"/>
    <property type="project" value="TreeGrafter"/>
</dbReference>
<feature type="compositionally biased region" description="Polar residues" evidence="3">
    <location>
        <begin position="35"/>
        <end position="45"/>
    </location>
</feature>
<keyword evidence="5" id="KW-1185">Reference proteome</keyword>
<sequence>MESASSGQSNEKNDSKKAARERRETIPERRLRVMGTTSLRFSQSSKHGRRPSRATRNGASSTADQSPNQYPVTEAEPNKRRRQVLQAQRAHRQRTLDYIDELEAEIFRLRTSATATSSDVNHNNQSPQTALNTINNINVNVLVQSFNGQIAPGIFTSIYPGATDPCIMDGVLGSDVFSFASTSIPPSLELFDPLTRLLFFNFSENIAPSLVAVDGASNGFRTLLLPLACVDDLVRSATLAASANQLRFQRPKLAPLASKFQSAAIEKLSVFSRIENASGSTRSAILAAIILLIITDMMNGGHQFHLLLNMAKSWVEAMKHDDLPTGSSRSGLEQFLLNQLDVVQLYAEPLLKEQYTILAQYEPDDRTFKDRVICIFKSIEEAIKQACNIYSYHVLHDSPPPDIEDILENLKTAAEEIPAYAPGENALAWVYFIAAAESNIPAKRTFFSKRLMGIFERGNFNSTTTAFVMLHHIWNCQEAGDSWTKTLKDSPSVLVLK</sequence>
<dbReference type="HOGENOM" id="CLU_031387_2_1_1"/>
<evidence type="ECO:0000256" key="2">
    <source>
        <dbReference type="ARBA" id="ARBA00023242"/>
    </source>
</evidence>
<dbReference type="GO" id="GO:0003700">
    <property type="term" value="F:DNA-binding transcription factor activity"/>
    <property type="evidence" value="ECO:0007669"/>
    <property type="project" value="InterPro"/>
</dbReference>
<dbReference type="InterPro" id="IPR021858">
    <property type="entry name" value="Fun_TF"/>
</dbReference>